<dbReference type="AlphaFoldDB" id="A0A9X0BSY5"/>
<dbReference type="PANTHER" id="PTHR13471">
    <property type="entry name" value="TETRATRICOPEPTIDE-LIKE HELICAL"/>
    <property type="match status" value="1"/>
</dbReference>
<comment type="subcellular location">
    <subcellularLocation>
        <location evidence="1">Nucleus</location>
    </subcellularLocation>
</comment>
<dbReference type="GO" id="GO:0071013">
    <property type="term" value="C:catalytic step 2 spliceosome"/>
    <property type="evidence" value="ECO:0007669"/>
    <property type="project" value="TreeGrafter"/>
</dbReference>
<feature type="compositionally biased region" description="Basic and acidic residues" evidence="4">
    <location>
        <begin position="102"/>
        <end position="134"/>
    </location>
</feature>
<comment type="similarity">
    <text evidence="2">Belongs to the NRDE2 family.</text>
</comment>
<dbReference type="PANTHER" id="PTHR13471:SF0">
    <property type="entry name" value="NUCLEAR EXOSOME REGULATOR NRDE2"/>
    <property type="match status" value="1"/>
</dbReference>
<keyword evidence="6" id="KW-1185">Reference proteome</keyword>
<dbReference type="InterPro" id="IPR013633">
    <property type="entry name" value="NRDE-2"/>
</dbReference>
<dbReference type="Proteomes" id="UP001148312">
    <property type="component" value="Unassembled WGS sequence"/>
</dbReference>
<feature type="compositionally biased region" description="Basic residues" evidence="4">
    <location>
        <begin position="43"/>
        <end position="84"/>
    </location>
</feature>
<comment type="caution">
    <text evidence="5">The sequence shown here is derived from an EMBL/GenBank/DDBJ whole genome shotgun (WGS) entry which is preliminary data.</text>
</comment>
<evidence type="ECO:0000313" key="5">
    <source>
        <dbReference type="EMBL" id="KAJ5483007.1"/>
    </source>
</evidence>
<gene>
    <name evidence="5" type="ORF">N7539_006453</name>
</gene>
<protein>
    <submittedName>
        <fullName evidence="5">Uncharacterized protein</fullName>
    </submittedName>
</protein>
<evidence type="ECO:0000256" key="4">
    <source>
        <dbReference type="SAM" id="MobiDB-lite"/>
    </source>
</evidence>
<accession>A0A9X0BSY5</accession>
<keyword evidence="3" id="KW-0539">Nucleus</keyword>
<dbReference type="EMBL" id="JAPWDQ010000008">
    <property type="protein sequence ID" value="KAJ5483007.1"/>
    <property type="molecule type" value="Genomic_DNA"/>
</dbReference>
<feature type="compositionally biased region" description="Basic and acidic residues" evidence="4">
    <location>
        <begin position="172"/>
        <end position="194"/>
    </location>
</feature>
<feature type="region of interest" description="Disordered" evidence="4">
    <location>
        <begin position="1"/>
        <end position="195"/>
    </location>
</feature>
<reference evidence="5" key="2">
    <citation type="journal article" date="2023" name="IMA Fungus">
        <title>Comparative genomic study of the Penicillium genus elucidates a diverse pangenome and 15 lateral gene transfer events.</title>
        <authorList>
            <person name="Petersen C."/>
            <person name="Sorensen T."/>
            <person name="Nielsen M.R."/>
            <person name="Sondergaard T.E."/>
            <person name="Sorensen J.L."/>
            <person name="Fitzpatrick D.A."/>
            <person name="Frisvad J.C."/>
            <person name="Nielsen K.L."/>
        </authorList>
    </citation>
    <scope>NUCLEOTIDE SEQUENCE</scope>
    <source>
        <strain evidence="5">IBT 30728</strain>
    </source>
</reference>
<dbReference type="GeneID" id="81626304"/>
<evidence type="ECO:0000313" key="6">
    <source>
        <dbReference type="Proteomes" id="UP001148312"/>
    </source>
</evidence>
<evidence type="ECO:0000256" key="2">
    <source>
        <dbReference type="ARBA" id="ARBA00009265"/>
    </source>
</evidence>
<dbReference type="Pfam" id="PF08424">
    <property type="entry name" value="NRDE-2"/>
    <property type="match status" value="1"/>
</dbReference>
<evidence type="ECO:0000256" key="3">
    <source>
        <dbReference type="ARBA" id="ARBA00023242"/>
    </source>
</evidence>
<name>A0A9X0BSY5_9EURO</name>
<dbReference type="GO" id="GO:1902369">
    <property type="term" value="P:negative regulation of RNA catabolic process"/>
    <property type="evidence" value="ECO:0007669"/>
    <property type="project" value="TreeGrafter"/>
</dbReference>
<sequence>MYQESTLIKIQDKNAVPKFSSFKLSPDASKADRETETSGVRSSRQHSQRHHSRPPHGSRGYRNRRASQGRSRSRSRKGHGNRSRSPHEIHERREYSHRRASHERSRSRSFKDHGSHTRSPHETREHDKRRDSRGRSRSRSFQGYRHHSAHRDDEARYELGANPTHSTASRTVGDERLKTSDTPKHGIDHSEKSDTFSSRDFLLETKGDRSVLKYGTAHRFDTPTYTRFGSGQVLGLPAQMTIERDISDKDIVIVRDKNRNQEDSRNSLSLSQRSQQPSSLFRFLDDPAFASDEGLMGDYIAFSPQGTKEYELNAELKAAKGGGSYDSDDERHAYRSILGKAKDDVRAPEGMEFAISQESQVESLQVAAESRNRSQQAELRRQLSSHPADVAAWLRLVKLQTLIHGTADDSRSPTASEERAVADVKLGLLEDALKKCGTTAGTDLLRMELLKEGSKLWDRQRLLNAWTVALRRHPESHLLVLNYLNTRQHDFHEFSVDNYKSLIFSHMEQGAANPNSPRRDELQCYLLLRLSLVLKEADYTELAVGLWQATLEFALFTPRSIDGVVQDTPLEAFLHFWDSEVARLGESKESGWQTGRPVQVERVRADVQADTSSSQLFHSWSQKEQSLARAFTLPARSTEDYGADVDTTFSVVLSSDISQVLPFFSLLREPKLLVDAFLYFCGLPHLTVPGNYHTTRSWSGDGFLQNGPRNPMQAVVHDWAVDLTDSMNQNRLPLSFPHVNFLHNADTLLSPRNWFSSMRPWVNAEDGTSIPKKSWVRQTLRQLVERFDKDTELAEYTLAVEFLCSRETARNYAKRLLRARPSNLRLYNMFALMQWRSGSADRAVLTWSSAIKERRSFANTEEYDDSVLLWNTWASELLYEGDQARSLHLLYAMAQDELEMAAYHAVSALPEYNAMVQLRLERFCLQLCERALAQGRARVFVACADSLALSRYISKRSLESALEAYYSAITQASNARLDPLNFKAFALELLHQSLVKLMFFHMNQKGCHVNVHLAQSVFKEIVTTFPHNTMFLSLFLWNESRLPITHRVADPMGFVKAGAEDRYIKQALSDSPPAVPLRTDVTLDLLSVHTALWRFSSLGGSIHAVRAAFEKSLHDQAGSPYHRHGTLDNQPPDVAGAHSSIAMWRLYLLFELDGAKDKKAAKNVLYRAIRACPWSKELVMLGIERLGNTSAMDSVGLSFDEMRELYNLLAEKQLRIRTDLTERLAQWDEQAAKIKREANAWFDALLEELNGFETGTN</sequence>
<proteinExistence type="inferred from homology"/>
<feature type="compositionally biased region" description="Basic residues" evidence="4">
    <location>
        <begin position="135"/>
        <end position="149"/>
    </location>
</feature>
<organism evidence="5 6">
    <name type="scientific">Penicillium diatomitis</name>
    <dbReference type="NCBI Taxonomy" id="2819901"/>
    <lineage>
        <taxon>Eukaryota</taxon>
        <taxon>Fungi</taxon>
        <taxon>Dikarya</taxon>
        <taxon>Ascomycota</taxon>
        <taxon>Pezizomycotina</taxon>
        <taxon>Eurotiomycetes</taxon>
        <taxon>Eurotiomycetidae</taxon>
        <taxon>Eurotiales</taxon>
        <taxon>Aspergillaceae</taxon>
        <taxon>Penicillium</taxon>
    </lineage>
</organism>
<dbReference type="GO" id="GO:0031048">
    <property type="term" value="P:regulatory ncRNA-mediated heterochromatin formation"/>
    <property type="evidence" value="ECO:0007669"/>
    <property type="project" value="TreeGrafter"/>
</dbReference>
<reference evidence="5" key="1">
    <citation type="submission" date="2022-12" db="EMBL/GenBank/DDBJ databases">
        <authorList>
            <person name="Petersen C."/>
        </authorList>
    </citation>
    <scope>NUCLEOTIDE SEQUENCE</scope>
    <source>
        <strain evidence="5">IBT 30728</strain>
    </source>
</reference>
<evidence type="ECO:0000256" key="1">
    <source>
        <dbReference type="ARBA" id="ARBA00004123"/>
    </source>
</evidence>
<dbReference type="RefSeq" id="XP_056788979.1">
    <property type="nucleotide sequence ID" value="XM_056936055.1"/>
</dbReference>
<feature type="compositionally biased region" description="Basic and acidic residues" evidence="4">
    <location>
        <begin position="85"/>
        <end position="94"/>
    </location>
</feature>